<reference evidence="1" key="1">
    <citation type="submission" date="2024-03" db="EMBL/GenBank/DDBJ databases">
        <title>Diverse circular DNA viruses in blood, oral, and fecal samples of captive lemurs.</title>
        <authorList>
            <person name="Paietta E.N."/>
            <person name="Kraberger S."/>
            <person name="Lund M.C."/>
            <person name="Custer J.M."/>
            <person name="Vargas K.M."/>
            <person name="Ehmke E.E."/>
            <person name="Yoder A.D."/>
            <person name="Varsani A."/>
        </authorList>
    </citation>
    <scope>NUCLEOTIDE SEQUENCE</scope>
    <source>
        <strain evidence="1">Duke_24SS_10</strain>
        <strain evidence="2">Duke_25SS_41</strain>
    </source>
</reference>
<dbReference type="EMBL" id="PP511608">
    <property type="protein sequence ID" value="XCD05911.1"/>
    <property type="molecule type" value="Genomic_DNA"/>
</dbReference>
<evidence type="ECO:0000313" key="1">
    <source>
        <dbReference type="EMBL" id="XCD05911.1"/>
    </source>
</evidence>
<protein>
    <submittedName>
        <fullName evidence="1">DNA binding protein</fullName>
    </submittedName>
</protein>
<proteinExistence type="predicted"/>
<accession>A0AAU8B2K6</accession>
<dbReference type="EMBL" id="PP511698">
    <property type="protein sequence ID" value="XCD06662.1"/>
    <property type="molecule type" value="Genomic_DNA"/>
</dbReference>
<sequence length="111" mass="12800">MRTGFYVIGKLLGYRTVENTNRETGEVRTRHFMAVEFQEPNNYGGYNTVTQEMRVDDKTFNSGFKNMVDGLKGKMVQVLVFPREWAMEGGRTGIVYNFNENSVIDELRSSK</sequence>
<name>A0AAU8B2K6_9VIRU</name>
<evidence type="ECO:0000313" key="2">
    <source>
        <dbReference type="EMBL" id="XCD06662.1"/>
    </source>
</evidence>
<dbReference type="Pfam" id="PF17426">
    <property type="entry name" value="Putative_G5P"/>
    <property type="match status" value="1"/>
</dbReference>
<dbReference type="InterPro" id="IPR035411">
    <property type="entry name" value="Putative_G5P"/>
</dbReference>
<organism evidence="1">
    <name type="scientific">Dulem virus 56</name>
    <dbReference type="NCBI Taxonomy" id="3145767"/>
    <lineage>
        <taxon>Viruses</taxon>
        <taxon>Monodnaviria</taxon>
        <taxon>Loebvirae</taxon>
        <taxon>Hofneiviricota</taxon>
        <taxon>Faserviricetes</taxon>
        <taxon>Tubulavirales</taxon>
        <taxon>Inoviridae</taxon>
        <taxon>Inovirus</taxon>
    </lineage>
</organism>